<dbReference type="SUPFAM" id="SSF53756">
    <property type="entry name" value="UDP-Glycosyltransferase/glycogen phosphorylase"/>
    <property type="match status" value="1"/>
</dbReference>
<comment type="caution">
    <text evidence="1">The sequence shown here is derived from an EMBL/GenBank/DDBJ whole genome shotgun (WGS) entry which is preliminary data.</text>
</comment>
<dbReference type="CDD" id="cd03794">
    <property type="entry name" value="GT4_WbuB-like"/>
    <property type="match status" value="1"/>
</dbReference>
<evidence type="ECO:0000313" key="1">
    <source>
        <dbReference type="EMBL" id="KIO73919.1"/>
    </source>
</evidence>
<name>A0ABD4AAA1_9BACI</name>
<dbReference type="Gene3D" id="3.40.50.2000">
    <property type="entry name" value="Glycogen Phosphorylase B"/>
    <property type="match status" value="2"/>
</dbReference>
<dbReference type="InterPro" id="IPR019734">
    <property type="entry name" value="TPR_rpt"/>
</dbReference>
<sequence length="863" mass="101163">MSNSNQLDTFKKKIKSNIFTLISNNQIQEAKGLISQYEEIVNIDIEIYHAKSLICIIEEEYETAEKYLKEAIHLDNLNSDTYYNLGYLYQINNDPAKSYYFYQLAKQYSKDSQIISEITEIQNELIKQNPTICNNISEKTNNSKKVLVIAHIFPPIGGSGVQRTLKFVKYMRNFGWEPIILTTGKSSYPLKDVSLLDDIPEGIKIIRIDEDYSINKQIISEIHSIINRFQIEPALFEMYRQYSLINIEGICIPDQYILWANKVMKEIKNYIDLSKIDLIYSTSGPYSDHIIGYLLKDEFDKPWVADFRDEWTNNPYANPDKDSWIYKMHFALEEKIVHVADKVINVTPVSTDNYREIFKLDDEKLVTITNGYDEDDFQEIVLSDKKNDKFTIIHNGLLYGIRNPKPILKAIKNLIDQNKIDRNRIKLSLSWCENAKEWSNYIVDLQLEDIVEFIGYVSHKESLQIAYRADILLLIVGPGEKNKAMYPGKLFEYLRLNKPILALSPKESVVDKLINNFGVGINIDFDDIDALEDAIAHFYKNWENSELSNLEITGKVEKFERRFLTKKLITIFNETIKHYSTGDVRHIVYSSMNEQKVVEQMYFSRFGKKIDLKNPKTFNEKLNWLKLNYRNPLMVKCADKVEVREYIKEKNLDSILIKVYGVFNSVNEIDIEKLPNKFVLKAAHGSGWNIICNNKHQVNWEVEFKKMNSWLQTNYYDLGKEWVYKDINPRIICEKFLEEDNGLPAKDYKIFCFNGEPKFIQVDLDRFGDHRQNIYDINWKRVSFEYNYPKSTIELEQPKNLESMLEIAKVLSEDFPFVRVDLYNVNETIYFGELTFFPHNGKGLFKPDEYDLIVGSLLDLNNL</sequence>
<dbReference type="InterPro" id="IPR011990">
    <property type="entry name" value="TPR-like_helical_dom_sf"/>
</dbReference>
<dbReference type="SMART" id="SM00028">
    <property type="entry name" value="TPR"/>
    <property type="match status" value="2"/>
</dbReference>
<gene>
    <name evidence="1" type="ORF">B4167_1643</name>
</gene>
<accession>A0ABD4AAA1</accession>
<dbReference type="Pfam" id="PF14305">
    <property type="entry name" value="ATPgrasp_TupA"/>
    <property type="match status" value="1"/>
</dbReference>
<dbReference type="RefSeq" id="WP_052480300.1">
    <property type="nucleotide sequence ID" value="NZ_JXLR01000149.1"/>
</dbReference>
<evidence type="ECO:0000313" key="2">
    <source>
        <dbReference type="Proteomes" id="UP000032076"/>
    </source>
</evidence>
<dbReference type="SUPFAM" id="SSF48452">
    <property type="entry name" value="TPR-like"/>
    <property type="match status" value="1"/>
</dbReference>
<dbReference type="InterPro" id="IPR029465">
    <property type="entry name" value="ATPgrasp_TupA"/>
</dbReference>
<organism evidence="1 2">
    <name type="scientific">Caldibacillus thermoamylovorans</name>
    <dbReference type="NCBI Taxonomy" id="35841"/>
    <lineage>
        <taxon>Bacteria</taxon>
        <taxon>Bacillati</taxon>
        <taxon>Bacillota</taxon>
        <taxon>Bacilli</taxon>
        <taxon>Bacillales</taxon>
        <taxon>Bacillaceae</taxon>
        <taxon>Caldibacillus</taxon>
    </lineage>
</organism>
<protein>
    <recommendedName>
        <fullName evidence="3">Glycosyltransferase subfamily 4-like N-terminal domain-containing protein</fullName>
    </recommendedName>
</protein>
<reference evidence="1 2" key="1">
    <citation type="submission" date="2015-01" db="EMBL/GenBank/DDBJ databases">
        <title>Draft Genome Sequences of Four Bacillus thermoamylovorans Strains, Isolated From Food Products.</title>
        <authorList>
            <person name="Krawcyk A.O."/>
            <person name="Berendsen E.M."/>
            <person name="Eijlander R.T."/>
            <person name="de Jong A."/>
            <person name="Wells-Bennik M."/>
            <person name="Kuipers O.P."/>
        </authorList>
    </citation>
    <scope>NUCLEOTIDE SEQUENCE [LARGE SCALE GENOMIC DNA]</scope>
    <source>
        <strain evidence="1 2">B4167</strain>
    </source>
</reference>
<dbReference type="Gene3D" id="1.25.40.10">
    <property type="entry name" value="Tetratricopeptide repeat domain"/>
    <property type="match status" value="1"/>
</dbReference>
<dbReference type="AlphaFoldDB" id="A0ABD4AAA1"/>
<dbReference type="EMBL" id="JXLU01000018">
    <property type="protein sequence ID" value="KIO73919.1"/>
    <property type="molecule type" value="Genomic_DNA"/>
</dbReference>
<evidence type="ECO:0008006" key="3">
    <source>
        <dbReference type="Google" id="ProtNLM"/>
    </source>
</evidence>
<dbReference type="Proteomes" id="UP000032076">
    <property type="component" value="Unassembled WGS sequence"/>
</dbReference>
<proteinExistence type="predicted"/>